<keyword evidence="2" id="KW-1185">Reference proteome</keyword>
<evidence type="ECO:0000313" key="1">
    <source>
        <dbReference type="EMBL" id="WLS00777.1"/>
    </source>
</evidence>
<dbReference type="RefSeq" id="WP_272809079.1">
    <property type="nucleotide sequence ID" value="NZ_CP132304.1"/>
</dbReference>
<sequence length="80" mass="8958">MQDTEKAGHHKSHHAGNEKLSNYDCFGIVHGCLHRFMVEQARSRTPPFARLMPWVRIGDFPAFAGAGNNHTSLKLFDGPI</sequence>
<proteinExistence type="predicted"/>
<protein>
    <submittedName>
        <fullName evidence="1">Uncharacterized protein</fullName>
    </submittedName>
</protein>
<dbReference type="EMBL" id="CP132304">
    <property type="protein sequence ID" value="WLS00777.1"/>
    <property type="molecule type" value="Genomic_DNA"/>
</dbReference>
<keyword evidence="1" id="KW-0614">Plasmid</keyword>
<accession>A0AA50CSU2</accession>
<name>A0AA50CSU2_9HYPH</name>
<dbReference type="AlphaFoldDB" id="A0AA50CSU2"/>
<evidence type="ECO:0000313" key="2">
    <source>
        <dbReference type="Proteomes" id="UP001234585"/>
    </source>
</evidence>
<reference evidence="1 2" key="1">
    <citation type="submission" date="2023-08" db="EMBL/GenBank/DDBJ databases">
        <title>Pathogen: clinical or host-associated sample.</title>
        <authorList>
            <person name="Hergert J."/>
            <person name="Casey R."/>
            <person name="Wagner J."/>
            <person name="Young E.L."/>
            <person name="Oakeson K.F."/>
        </authorList>
    </citation>
    <scope>NUCLEOTIDE SEQUENCE [LARGE SCALE GENOMIC DNA]</scope>
    <source>
        <strain evidence="1 2">1760953</strain>
        <plasmid evidence="1 2">unnamed2</plasmid>
    </source>
</reference>
<geneLocation type="plasmid" evidence="1 2">
    <name>unnamed2</name>
</geneLocation>
<gene>
    <name evidence="1" type="ORF">Q9313_24780</name>
</gene>
<organism evidence="1 2">
    <name type="scientific">Shinella sumterensis</name>
    <dbReference type="NCBI Taxonomy" id="1967501"/>
    <lineage>
        <taxon>Bacteria</taxon>
        <taxon>Pseudomonadati</taxon>
        <taxon>Pseudomonadota</taxon>
        <taxon>Alphaproteobacteria</taxon>
        <taxon>Hyphomicrobiales</taxon>
        <taxon>Rhizobiaceae</taxon>
        <taxon>Shinella</taxon>
    </lineage>
</organism>
<dbReference type="Proteomes" id="UP001234585">
    <property type="component" value="Plasmid unnamed2"/>
</dbReference>